<accession>W1IWA4</accession>
<feature type="domain" description="T6SS Phospholipase effector Tle1-like catalytic" evidence="3">
    <location>
        <begin position="253"/>
        <end position="369"/>
    </location>
</feature>
<feature type="region of interest" description="Disordered" evidence="1">
    <location>
        <begin position="493"/>
        <end position="529"/>
    </location>
</feature>
<keyword evidence="2" id="KW-0812">Transmembrane</keyword>
<gene>
    <name evidence="5" type="ORF">XSR1_190042</name>
</gene>
<proteinExistence type="predicted"/>
<evidence type="ECO:0000259" key="3">
    <source>
        <dbReference type="Pfam" id="PF09994"/>
    </source>
</evidence>
<keyword evidence="2" id="KW-0472">Membrane</keyword>
<evidence type="ECO:0000313" key="5">
    <source>
        <dbReference type="EMBL" id="CDL82108.1"/>
    </source>
</evidence>
<evidence type="ECO:0000256" key="1">
    <source>
        <dbReference type="SAM" id="MobiDB-lite"/>
    </source>
</evidence>
<evidence type="ECO:0000259" key="4">
    <source>
        <dbReference type="Pfam" id="PF22137"/>
    </source>
</evidence>
<name>W1IWA4_9GAMM</name>
<dbReference type="AlphaFoldDB" id="W1IWA4"/>
<sequence length="775" mass="86060">MFKIIGSQQSAWIPPVFPIQGRLPLDPRQVEANIKKQKKEEVQYLLEVNQETGRRNGFVCSQSLHISLFFDGTNNNEEDDTNQAKVPHPSNIAKLYHASLEHAEQHGYFNYYMAGVGTPFPDIGELDYSTSGLAFASGGENRINWALLQIVEALARAVKAPLTLKIIQDKVKEMCAAWPLTGEVNRRQAIKSLLAPLQEKIKTAKPKLLAIKLFIYGFSRGAAEARTFVNWLAELFETPEGAERPEQSLLGLPVSIEFLGLLDTVASVGVAHLVPFADGHMGWADGTQQLPDESRYPNLVKSCYHMVAAYEQRSSFPLDTLRRPSGEYPSNTLEILYPGMHSDVGGGYPPGDQGKAIGDQGLLLSQITLHDLYSAAFDAGAPLTIPQPVIPDSVKASQPSRVMPRRAIDEFYISSILVERFNAWRTTIITESKSPFPAKSTPNNRYEPILIGKPLETLVEEQMGWITAWRIGRFAYGSYQSQPFFKQANEWDKERIKTEKKNNETKTSDIKQDRKSKNPNAPGRPIFEPTIDKTQIGQGAKEFRDDFYNHMRSHTSITQLVLDTIPKHVIYLINSDDESAEYEHMKAEGLKLYNKLFRDNAGTVTSDPTMAQVCALFDDQVHDSRAWFMHDNLGSRELWSGYFRYRMIFSGSGSNKELSPIAVAGQLVGIATLVGGVVYIAKQKDIGSMAAGLAGTIGIMSMEYQVIDQISGVALPFVAGAEDLLKPTTSPGDVINAQKQQAIEKHFSDAKKNLSKLLNIAEDKVAEKSAPSLME</sequence>
<dbReference type="RefSeq" id="WP_051462336.1">
    <property type="nucleotide sequence ID" value="NZ_CAWLWS010000076.1"/>
</dbReference>
<protein>
    <recommendedName>
        <fullName evidence="7">DUF2235 domain-containing protein</fullName>
    </recommendedName>
</protein>
<evidence type="ECO:0008006" key="7">
    <source>
        <dbReference type="Google" id="ProtNLM"/>
    </source>
</evidence>
<dbReference type="STRING" id="1427518.XSR1_190042"/>
<dbReference type="InterPro" id="IPR054388">
    <property type="entry name" value="Tle1-like_C"/>
</dbReference>
<dbReference type="InterPro" id="IPR018712">
    <property type="entry name" value="Tle1-like_cat"/>
</dbReference>
<feature type="domain" description="T6SS Phospholipase effector Tle1-like catalytic" evidence="3">
    <location>
        <begin position="67"/>
        <end position="233"/>
    </location>
</feature>
<reference evidence="5" key="1">
    <citation type="submission" date="2013-11" db="EMBL/GenBank/DDBJ databases">
        <title>Draft genome sequence and annotation of the entomopathogenic bacteria, Xenorhabdus cabanillasi strain JM26 and Xenorhabdus szentirmai strain DSM 16338.</title>
        <authorList>
            <person name="Gualtieri M."/>
            <person name="Ogier J.C."/>
            <person name="Pages S."/>
            <person name="Givaudan A."/>
            <person name="Gaudriault S."/>
        </authorList>
    </citation>
    <scope>NUCLEOTIDE SEQUENCE [LARGE SCALE GENOMIC DNA]</scope>
    <source>
        <strain evidence="5">DSM 16338</strain>
    </source>
</reference>
<feature type="compositionally biased region" description="Basic and acidic residues" evidence="1">
    <location>
        <begin position="493"/>
        <end position="516"/>
    </location>
</feature>
<dbReference type="PANTHER" id="PTHR33840:SF1">
    <property type="entry name" value="TLE1 PHOSPHOLIPASE DOMAIN-CONTAINING PROTEIN"/>
    <property type="match status" value="1"/>
</dbReference>
<dbReference type="Pfam" id="PF22137">
    <property type="entry name" value="T6SS_Tle1-like_C"/>
    <property type="match status" value="1"/>
</dbReference>
<evidence type="ECO:0000256" key="2">
    <source>
        <dbReference type="SAM" id="Phobius"/>
    </source>
</evidence>
<feature type="transmembrane region" description="Helical" evidence="2">
    <location>
        <begin position="661"/>
        <end position="681"/>
    </location>
</feature>
<organism evidence="5 6">
    <name type="scientific">Xenorhabdus szentirmaii DSM 16338</name>
    <dbReference type="NCBI Taxonomy" id="1427518"/>
    <lineage>
        <taxon>Bacteria</taxon>
        <taxon>Pseudomonadati</taxon>
        <taxon>Pseudomonadota</taxon>
        <taxon>Gammaproteobacteria</taxon>
        <taxon>Enterobacterales</taxon>
        <taxon>Morganellaceae</taxon>
        <taxon>Xenorhabdus</taxon>
    </lineage>
</organism>
<dbReference type="GeneID" id="97126516"/>
<keyword evidence="2" id="KW-1133">Transmembrane helix</keyword>
<dbReference type="Pfam" id="PF09994">
    <property type="entry name" value="T6SS_Tle1-like_cat"/>
    <property type="match status" value="2"/>
</dbReference>
<feature type="domain" description="T6SS Phospholipase effector Tle1-like C-terminal" evidence="4">
    <location>
        <begin position="417"/>
        <end position="754"/>
    </location>
</feature>
<dbReference type="PANTHER" id="PTHR33840">
    <property type="match status" value="1"/>
</dbReference>
<dbReference type="EMBL" id="CBXF010000076">
    <property type="protein sequence ID" value="CDL82108.1"/>
    <property type="molecule type" value="Genomic_DNA"/>
</dbReference>
<comment type="caution">
    <text evidence="5">The sequence shown here is derived from an EMBL/GenBank/DDBJ whole genome shotgun (WGS) entry which is preliminary data.</text>
</comment>
<keyword evidence="6" id="KW-1185">Reference proteome</keyword>
<dbReference type="Proteomes" id="UP000019202">
    <property type="component" value="Unassembled WGS sequence"/>
</dbReference>
<evidence type="ECO:0000313" key="6">
    <source>
        <dbReference type="Proteomes" id="UP000019202"/>
    </source>
</evidence>
<dbReference type="OrthoDB" id="4378831at2"/>